<dbReference type="GO" id="GO:0016887">
    <property type="term" value="F:ATP hydrolysis activity"/>
    <property type="evidence" value="ECO:0007669"/>
    <property type="project" value="InterPro"/>
</dbReference>
<dbReference type="AlphaFoldDB" id="A0A1I0D4W8"/>
<dbReference type="Proteomes" id="UP000198762">
    <property type="component" value="Unassembled WGS sequence"/>
</dbReference>
<dbReference type="SMART" id="SM00382">
    <property type="entry name" value="AAA"/>
    <property type="match status" value="1"/>
</dbReference>
<keyword evidence="3" id="KW-0547">Nucleotide-binding</keyword>
<feature type="transmembrane region" description="Helical" evidence="7">
    <location>
        <begin position="171"/>
        <end position="191"/>
    </location>
</feature>
<dbReference type="GO" id="GO:0042883">
    <property type="term" value="P:cysteine transport"/>
    <property type="evidence" value="ECO:0007669"/>
    <property type="project" value="InterPro"/>
</dbReference>
<name>A0A1I0D4W8_9GAMM</name>
<accession>A0A1I0D4W8</accession>
<feature type="transmembrane region" description="Helical" evidence="7">
    <location>
        <begin position="24"/>
        <end position="46"/>
    </location>
</feature>
<dbReference type="Gene3D" id="1.20.1560.10">
    <property type="entry name" value="ABC transporter type 1, transmembrane domain"/>
    <property type="match status" value="1"/>
</dbReference>
<dbReference type="PROSITE" id="PS00211">
    <property type="entry name" value="ABC_TRANSPORTER_1"/>
    <property type="match status" value="1"/>
</dbReference>
<keyword evidence="5 7" id="KW-1133">Transmembrane helix</keyword>
<dbReference type="STRING" id="430453.SAMN04487962_106152"/>
<feature type="transmembrane region" description="Helical" evidence="7">
    <location>
        <begin position="148"/>
        <end position="165"/>
    </location>
</feature>
<protein>
    <submittedName>
        <fullName evidence="10">ATP-binding cassette, subfamily C, CydD</fullName>
    </submittedName>
</protein>
<dbReference type="InterPro" id="IPR011527">
    <property type="entry name" value="ABC1_TM_dom"/>
</dbReference>
<evidence type="ECO:0000313" key="11">
    <source>
        <dbReference type="Proteomes" id="UP000198762"/>
    </source>
</evidence>
<dbReference type="Pfam" id="PF00664">
    <property type="entry name" value="ABC_membrane"/>
    <property type="match status" value="1"/>
</dbReference>
<evidence type="ECO:0000313" key="10">
    <source>
        <dbReference type="EMBL" id="SET27232.1"/>
    </source>
</evidence>
<dbReference type="InterPro" id="IPR039421">
    <property type="entry name" value="Type_1_exporter"/>
</dbReference>
<comment type="subcellular location">
    <subcellularLocation>
        <location evidence="1">Cell membrane</location>
        <topology evidence="1">Multi-pass membrane protein</topology>
    </subcellularLocation>
</comment>
<dbReference type="GO" id="GO:0005886">
    <property type="term" value="C:plasma membrane"/>
    <property type="evidence" value="ECO:0007669"/>
    <property type="project" value="UniProtKB-SubCell"/>
</dbReference>
<dbReference type="EMBL" id="FOHZ01000006">
    <property type="protein sequence ID" value="SET27232.1"/>
    <property type="molecule type" value="Genomic_DNA"/>
</dbReference>
<dbReference type="InterPro" id="IPR027417">
    <property type="entry name" value="P-loop_NTPase"/>
</dbReference>
<feature type="domain" description="ABC transmembrane type-1" evidence="9">
    <location>
        <begin position="30"/>
        <end position="319"/>
    </location>
</feature>
<dbReference type="RefSeq" id="WP_091850486.1">
    <property type="nucleotide sequence ID" value="NZ_FOHZ01000006.1"/>
</dbReference>
<dbReference type="SUPFAM" id="SSF90123">
    <property type="entry name" value="ABC transporter transmembrane region"/>
    <property type="match status" value="1"/>
</dbReference>
<evidence type="ECO:0000256" key="4">
    <source>
        <dbReference type="ARBA" id="ARBA00022840"/>
    </source>
</evidence>
<feature type="transmembrane region" description="Helical" evidence="7">
    <location>
        <begin position="249"/>
        <end position="282"/>
    </location>
</feature>
<dbReference type="InterPro" id="IPR036640">
    <property type="entry name" value="ABC1_TM_sf"/>
</dbReference>
<dbReference type="Pfam" id="PF00005">
    <property type="entry name" value="ABC_tran"/>
    <property type="match status" value="1"/>
</dbReference>
<dbReference type="GO" id="GO:0005524">
    <property type="term" value="F:ATP binding"/>
    <property type="evidence" value="ECO:0007669"/>
    <property type="project" value="UniProtKB-KW"/>
</dbReference>
<proteinExistence type="predicted"/>
<evidence type="ECO:0000256" key="6">
    <source>
        <dbReference type="ARBA" id="ARBA00023136"/>
    </source>
</evidence>
<dbReference type="NCBIfam" id="TIGR02857">
    <property type="entry name" value="CydD"/>
    <property type="match status" value="1"/>
</dbReference>
<dbReference type="PANTHER" id="PTHR24221">
    <property type="entry name" value="ATP-BINDING CASSETTE SUB-FAMILY B"/>
    <property type="match status" value="1"/>
</dbReference>
<keyword evidence="6 7" id="KW-0472">Membrane</keyword>
<organism evidence="10 11">
    <name type="scientific">Marinobacter segnicrescens</name>
    <dbReference type="NCBI Taxonomy" id="430453"/>
    <lineage>
        <taxon>Bacteria</taxon>
        <taxon>Pseudomonadati</taxon>
        <taxon>Pseudomonadota</taxon>
        <taxon>Gammaproteobacteria</taxon>
        <taxon>Pseudomonadales</taxon>
        <taxon>Marinobacteraceae</taxon>
        <taxon>Marinobacter</taxon>
    </lineage>
</organism>
<dbReference type="GO" id="GO:0140359">
    <property type="term" value="F:ABC-type transporter activity"/>
    <property type="evidence" value="ECO:0007669"/>
    <property type="project" value="InterPro"/>
</dbReference>
<evidence type="ECO:0000259" key="9">
    <source>
        <dbReference type="PROSITE" id="PS50929"/>
    </source>
</evidence>
<dbReference type="InterPro" id="IPR014216">
    <property type="entry name" value="ABC_transptr_CydD"/>
</dbReference>
<dbReference type="PROSITE" id="PS50893">
    <property type="entry name" value="ABC_TRANSPORTER_2"/>
    <property type="match status" value="1"/>
</dbReference>
<dbReference type="Gene3D" id="3.40.50.300">
    <property type="entry name" value="P-loop containing nucleotide triphosphate hydrolases"/>
    <property type="match status" value="1"/>
</dbReference>
<evidence type="ECO:0000256" key="3">
    <source>
        <dbReference type="ARBA" id="ARBA00022741"/>
    </source>
</evidence>
<keyword evidence="4 10" id="KW-0067">ATP-binding</keyword>
<reference evidence="11" key="1">
    <citation type="submission" date="2016-10" db="EMBL/GenBank/DDBJ databases">
        <authorList>
            <person name="Varghese N."/>
            <person name="Submissions S."/>
        </authorList>
    </citation>
    <scope>NUCLEOTIDE SEQUENCE [LARGE SCALE GENOMIC DNA]</scope>
    <source>
        <strain evidence="11">CGMCC 1.6489</strain>
    </source>
</reference>
<evidence type="ECO:0000259" key="8">
    <source>
        <dbReference type="PROSITE" id="PS50893"/>
    </source>
</evidence>
<dbReference type="PROSITE" id="PS50929">
    <property type="entry name" value="ABC_TM1F"/>
    <property type="match status" value="1"/>
</dbReference>
<dbReference type="PANTHER" id="PTHR24221:SF261">
    <property type="entry name" value="GLUTATHIONE_L-CYSTEINE TRANSPORT SYSTEM ATP-BINDING_PERMEASE PROTEIN CYDD"/>
    <property type="match status" value="1"/>
</dbReference>
<keyword evidence="2 7" id="KW-0812">Transmembrane</keyword>
<dbReference type="OrthoDB" id="9806127at2"/>
<gene>
    <name evidence="10" type="ORF">SAMN04487962_106152</name>
</gene>
<keyword evidence="11" id="KW-1185">Reference proteome</keyword>
<evidence type="ECO:0000256" key="1">
    <source>
        <dbReference type="ARBA" id="ARBA00004651"/>
    </source>
</evidence>
<dbReference type="CDD" id="cd18584">
    <property type="entry name" value="ABC_6TM_AarD_CydD"/>
    <property type="match status" value="1"/>
</dbReference>
<dbReference type="SUPFAM" id="SSF52540">
    <property type="entry name" value="P-loop containing nucleoside triphosphate hydrolases"/>
    <property type="match status" value="1"/>
</dbReference>
<feature type="domain" description="ABC transporter" evidence="8">
    <location>
        <begin position="353"/>
        <end position="566"/>
    </location>
</feature>
<evidence type="ECO:0000256" key="7">
    <source>
        <dbReference type="SAM" id="Phobius"/>
    </source>
</evidence>
<sequence>MPEPSPDTPSREAARWLRERQRPALGVIRAAALAGILAAVASFFQLGGMAWIAHQVLVGKQPPDQLVAVVIMVLAVIAVRAAAVALQNRFSASASDRIRLALRRDLLDHFHHLGPIGVGQSSAGTLASEWQDQVEALHGYYAHYLPQMVLSVVVPLLILVTVVWLDWLAALFLLLSAPLIPLFMALVGMGAEKLNQQHMETLGRLSGHFLDRLRGLSTLQLFEYTGAATREIAEATDQYRQVNMKTLRVAFLSSAVLEFFASIAIAVIAIYIGFGLLGYISYGPSPELTLFSGLFILLLAPEFYQPLRQLAQHYHDRATALGAAAQLQQRLATRPGATTGSPGQACGNRTAVVEVVHASVVFPDGSIGLEPLSLVVGKGGGQAELVALAGPSGSGKSTLLHLIAGFLPPTSGVVRVNGEEPGARPFGWLGQTPFIRQDTWAGNLRMVAPDATDETLLDALEKVGLGDLVRQRPGGLDTPVNEGGGGLSGGQARRLAVARLFLARYPLILMDEPTAGLDTRSEHYLLEAIRQLRDQGSTIIMASHHPAALAAADRCLTLVDGRLQDE</sequence>
<dbReference type="GO" id="GO:0034040">
    <property type="term" value="F:ATPase-coupled lipid transmembrane transporter activity"/>
    <property type="evidence" value="ECO:0007669"/>
    <property type="project" value="TreeGrafter"/>
</dbReference>
<dbReference type="InterPro" id="IPR003593">
    <property type="entry name" value="AAA+_ATPase"/>
</dbReference>
<evidence type="ECO:0000256" key="5">
    <source>
        <dbReference type="ARBA" id="ARBA00022989"/>
    </source>
</evidence>
<evidence type="ECO:0000256" key="2">
    <source>
        <dbReference type="ARBA" id="ARBA00022692"/>
    </source>
</evidence>
<dbReference type="InterPro" id="IPR017871">
    <property type="entry name" value="ABC_transporter-like_CS"/>
</dbReference>
<dbReference type="InterPro" id="IPR003439">
    <property type="entry name" value="ABC_transporter-like_ATP-bd"/>
</dbReference>
<feature type="transmembrane region" description="Helical" evidence="7">
    <location>
        <begin position="66"/>
        <end position="86"/>
    </location>
</feature>